<comment type="catalytic activity">
    <reaction evidence="7">
        <text>guanosine 3',5'-bis(diphosphate) + H2O = GDP + diphosphate + H(+)</text>
        <dbReference type="Rhea" id="RHEA:14253"/>
        <dbReference type="ChEBI" id="CHEBI:15377"/>
        <dbReference type="ChEBI" id="CHEBI:15378"/>
        <dbReference type="ChEBI" id="CHEBI:33019"/>
        <dbReference type="ChEBI" id="CHEBI:58189"/>
        <dbReference type="ChEBI" id="CHEBI:77828"/>
        <dbReference type="EC" id="3.1.7.2"/>
    </reaction>
</comment>
<protein>
    <recommendedName>
        <fullName evidence="4">Guanosine-3',5'-bis(diphosphate) 3'-pyrophosphohydrolase MESH1</fullName>
        <ecNumber evidence="1">3.1.7.2</ecNumber>
    </recommendedName>
    <alternativeName>
        <fullName evidence="5">Metazoan SpoT homolog 1</fullName>
    </alternativeName>
    <alternativeName>
        <fullName evidence="6">Penta-phosphate guanosine-3'-pyrophosphohydrolase</fullName>
    </alternativeName>
</protein>
<evidence type="ECO:0000313" key="9">
    <source>
        <dbReference type="EMBL" id="GAT96080.1"/>
    </source>
</evidence>
<reference evidence="9 10" key="1">
    <citation type="submission" date="2016-05" db="EMBL/GenBank/DDBJ databases">
        <title>First whole genome sequencing of Entamoeba histolytica HM1:IMSS-clone-6.</title>
        <authorList>
            <person name="Mukherjee Avik.K."/>
            <person name="Izumyama S."/>
            <person name="Nakada-Tsukui K."/>
            <person name="Nozaki T."/>
        </authorList>
    </citation>
    <scope>NUCLEOTIDE SEQUENCE [LARGE SCALE GENOMIC DNA]</scope>
    <source>
        <strain evidence="9 10">HM1:IMSS clone 6</strain>
    </source>
</reference>
<dbReference type="VEuPathDB" id="AmoebaDB:EHI5A_150780"/>
<name>A0A5K1UVP9_ENTHI</name>
<dbReference type="Gene3D" id="1.10.3210.10">
    <property type="entry name" value="Hypothetical protein af1432"/>
    <property type="match status" value="1"/>
</dbReference>
<evidence type="ECO:0000256" key="3">
    <source>
        <dbReference type="ARBA" id="ARBA00038354"/>
    </source>
</evidence>
<gene>
    <name evidence="9" type="ORF">CL6EHI_195060</name>
</gene>
<dbReference type="InterPro" id="IPR052194">
    <property type="entry name" value="MESH1"/>
</dbReference>
<dbReference type="InterPro" id="IPR006674">
    <property type="entry name" value="HD_domain"/>
</dbReference>
<dbReference type="VEuPathDB" id="AmoebaDB:KM1_223670"/>
<dbReference type="PROSITE" id="PS51831">
    <property type="entry name" value="HD"/>
    <property type="match status" value="1"/>
</dbReference>
<keyword evidence="9" id="KW-0378">Hydrolase</keyword>
<dbReference type="AlphaFoldDB" id="A0A5K1UVP9"/>
<dbReference type="GO" id="GO:0008893">
    <property type="term" value="F:guanosine-3',5'-bis(diphosphate) 3'-diphosphatase activity"/>
    <property type="evidence" value="ECO:0007669"/>
    <property type="project" value="UniProtKB-EC"/>
</dbReference>
<evidence type="ECO:0000313" key="10">
    <source>
        <dbReference type="Proteomes" id="UP000078387"/>
    </source>
</evidence>
<dbReference type="VEuPathDB" id="AmoebaDB:EHI7A_133140"/>
<dbReference type="Pfam" id="PF13328">
    <property type="entry name" value="HD_4"/>
    <property type="match status" value="1"/>
</dbReference>
<dbReference type="PANTHER" id="PTHR46246">
    <property type="entry name" value="GUANOSINE-3',5'-BIS(DIPHOSPHATE) 3'-PYROPHOSPHOHYDROLASE MESH1"/>
    <property type="match status" value="1"/>
</dbReference>
<comment type="function">
    <text evidence="2">ppGpp hydrolyzing enzyme involved in starvation response.</text>
</comment>
<dbReference type="PANTHER" id="PTHR46246:SF1">
    <property type="entry name" value="GUANOSINE-3',5'-BIS(DIPHOSPHATE) 3'-PYROPHOSPHOHYDROLASE MESH1"/>
    <property type="match status" value="1"/>
</dbReference>
<proteinExistence type="inferred from homology"/>
<dbReference type="InterPro" id="IPR003607">
    <property type="entry name" value="HD/PDEase_dom"/>
</dbReference>
<comment type="caution">
    <text evidence="9">The sequence shown here is derived from an EMBL/GenBank/DDBJ whole genome shotgun (WGS) entry which is preliminary data.</text>
</comment>
<evidence type="ECO:0000256" key="4">
    <source>
        <dbReference type="ARBA" id="ARBA00040793"/>
    </source>
</evidence>
<organism evidence="9 10">
    <name type="scientific">Entamoeba histolytica</name>
    <dbReference type="NCBI Taxonomy" id="5759"/>
    <lineage>
        <taxon>Eukaryota</taxon>
        <taxon>Amoebozoa</taxon>
        <taxon>Evosea</taxon>
        <taxon>Archamoebae</taxon>
        <taxon>Mastigamoebida</taxon>
        <taxon>Entamoebidae</taxon>
        <taxon>Entamoeba</taxon>
    </lineage>
</organism>
<dbReference type="FunFam" id="1.10.3210.10:FF:000054">
    <property type="entry name" value="Metal-dependent phosphohydrolase, putative"/>
    <property type="match status" value="1"/>
</dbReference>
<accession>A0A5K1UVP9</accession>
<dbReference type="Proteomes" id="UP000078387">
    <property type="component" value="Unassembled WGS sequence"/>
</dbReference>
<feature type="domain" description="HD" evidence="8">
    <location>
        <begin position="48"/>
        <end position="142"/>
    </location>
</feature>
<evidence type="ECO:0000259" key="8">
    <source>
        <dbReference type="PROSITE" id="PS51831"/>
    </source>
</evidence>
<evidence type="ECO:0000256" key="7">
    <source>
        <dbReference type="ARBA" id="ARBA00047968"/>
    </source>
</evidence>
<evidence type="ECO:0000256" key="2">
    <source>
        <dbReference type="ARBA" id="ARBA00037781"/>
    </source>
</evidence>
<dbReference type="EC" id="3.1.7.2" evidence="1"/>
<comment type="similarity">
    <text evidence="3">Belongs to the MESH1 family.</text>
</comment>
<evidence type="ECO:0000256" key="1">
    <source>
        <dbReference type="ARBA" id="ARBA00024387"/>
    </source>
</evidence>
<evidence type="ECO:0000256" key="5">
    <source>
        <dbReference type="ARBA" id="ARBA00041464"/>
    </source>
</evidence>
<dbReference type="EMBL" id="BDEQ01000001">
    <property type="protein sequence ID" value="GAT96080.1"/>
    <property type="molecule type" value="Genomic_DNA"/>
</dbReference>
<dbReference type="CDD" id="cd00077">
    <property type="entry name" value="HDc"/>
    <property type="match status" value="1"/>
</dbReference>
<dbReference type="OMA" id="YITHPIG"/>
<dbReference type="VEuPathDB" id="AmoebaDB:EHI8A_144420"/>
<dbReference type="SUPFAM" id="SSF109604">
    <property type="entry name" value="HD-domain/PDEase-like"/>
    <property type="match status" value="1"/>
</dbReference>
<dbReference type="VEuPathDB" id="AmoebaDB:EHI_195060"/>
<sequence>MRLKKQELINSLIIYYLKMNLDFDFFLSVLEFATHKHRFQLRKDGTAYIEHPIKVCKILKDAGINDIEILSGALLHDTVEDTDTTFEELEEHFGKQITQYVREATDDKKLDKVTRKKLQIEHSKTISYGGKMIKYADKIHNMGSIISTVPCPFKPYEVAQGYMVWGKKVCEAFRGINGVLDSQFDEILKGHITDNNGKTYPALPEGNLDEFLSHYYDLIHDQK</sequence>
<evidence type="ECO:0000256" key="6">
    <source>
        <dbReference type="ARBA" id="ARBA00041770"/>
    </source>
</evidence>